<feature type="region of interest" description="Disordered" evidence="1">
    <location>
        <begin position="1"/>
        <end position="22"/>
    </location>
</feature>
<evidence type="ECO:0000313" key="2">
    <source>
        <dbReference type="EMBL" id="MBA0796260.1"/>
    </source>
</evidence>
<dbReference type="EMBL" id="JABFAD010000004">
    <property type="protein sequence ID" value="MBA0796260.1"/>
    <property type="molecule type" value="Genomic_DNA"/>
</dbReference>
<organism evidence="2 3">
    <name type="scientific">Gossypium harknessii</name>
    <dbReference type="NCBI Taxonomy" id="34285"/>
    <lineage>
        <taxon>Eukaryota</taxon>
        <taxon>Viridiplantae</taxon>
        <taxon>Streptophyta</taxon>
        <taxon>Embryophyta</taxon>
        <taxon>Tracheophyta</taxon>
        <taxon>Spermatophyta</taxon>
        <taxon>Magnoliopsida</taxon>
        <taxon>eudicotyledons</taxon>
        <taxon>Gunneridae</taxon>
        <taxon>Pentapetalae</taxon>
        <taxon>rosids</taxon>
        <taxon>malvids</taxon>
        <taxon>Malvales</taxon>
        <taxon>Malvaceae</taxon>
        <taxon>Malvoideae</taxon>
        <taxon>Gossypium</taxon>
    </lineage>
</organism>
<reference evidence="2 3" key="1">
    <citation type="journal article" date="2019" name="Genome Biol. Evol.">
        <title>Insights into the evolution of the New World diploid cottons (Gossypium, subgenus Houzingenia) based on genome sequencing.</title>
        <authorList>
            <person name="Grover C.E."/>
            <person name="Arick M.A. 2nd"/>
            <person name="Thrash A."/>
            <person name="Conover J.L."/>
            <person name="Sanders W.S."/>
            <person name="Peterson D.G."/>
            <person name="Frelichowski J.E."/>
            <person name="Scheffler J.A."/>
            <person name="Scheffler B.E."/>
            <person name="Wendel J.F."/>
        </authorList>
    </citation>
    <scope>NUCLEOTIDE SEQUENCE [LARGE SCALE GENOMIC DNA]</scope>
    <source>
        <strain evidence="2">0</strain>
        <tissue evidence="2">Leaf</tissue>
    </source>
</reference>
<proteinExistence type="predicted"/>
<protein>
    <submittedName>
        <fullName evidence="2">Uncharacterized protein</fullName>
    </submittedName>
</protein>
<gene>
    <name evidence="2" type="ORF">Gohar_007043</name>
</gene>
<accession>A0A7J9GFD1</accession>
<dbReference type="AlphaFoldDB" id="A0A7J9GFD1"/>
<comment type="caution">
    <text evidence="2">The sequence shown here is derived from an EMBL/GenBank/DDBJ whole genome shotgun (WGS) entry which is preliminary data.</text>
</comment>
<keyword evidence="3" id="KW-1185">Reference proteome</keyword>
<dbReference type="Proteomes" id="UP000593560">
    <property type="component" value="Unassembled WGS sequence"/>
</dbReference>
<sequence>MSYQTSLVGREQKHSNLLFGKL</sequence>
<name>A0A7J9GFD1_9ROSI</name>
<evidence type="ECO:0000313" key="3">
    <source>
        <dbReference type="Proteomes" id="UP000593560"/>
    </source>
</evidence>
<evidence type="ECO:0000256" key="1">
    <source>
        <dbReference type="SAM" id="MobiDB-lite"/>
    </source>
</evidence>